<dbReference type="eggNOG" id="COG0457">
    <property type="taxonomic scope" value="Bacteria"/>
</dbReference>
<dbReference type="InterPro" id="IPR019734">
    <property type="entry name" value="TPR_rpt"/>
</dbReference>
<evidence type="ECO:0000256" key="1">
    <source>
        <dbReference type="ARBA" id="ARBA00022737"/>
    </source>
</evidence>
<dbReference type="OrthoDB" id="369110at2"/>
<accession>E1RAM2</accession>
<organism evidence="3 4">
    <name type="scientific">Sediminispirochaeta smaragdinae (strain DSM 11293 / JCM 15392 / SEBR 4228)</name>
    <name type="common">Spirochaeta smaragdinae</name>
    <dbReference type="NCBI Taxonomy" id="573413"/>
    <lineage>
        <taxon>Bacteria</taxon>
        <taxon>Pseudomonadati</taxon>
        <taxon>Spirochaetota</taxon>
        <taxon>Spirochaetia</taxon>
        <taxon>Spirochaetales</taxon>
        <taxon>Spirochaetaceae</taxon>
        <taxon>Sediminispirochaeta</taxon>
    </lineage>
</organism>
<dbReference type="HOGENOM" id="CLU_1304234_0_0_12"/>
<dbReference type="InterPro" id="IPR011990">
    <property type="entry name" value="TPR-like_helical_dom_sf"/>
</dbReference>
<dbReference type="PANTHER" id="PTHR45586:SF1">
    <property type="entry name" value="LIPOPOLYSACCHARIDE ASSEMBLY PROTEIN B"/>
    <property type="match status" value="1"/>
</dbReference>
<dbReference type="Pfam" id="PF14559">
    <property type="entry name" value="TPR_19"/>
    <property type="match status" value="1"/>
</dbReference>
<evidence type="ECO:0000313" key="4">
    <source>
        <dbReference type="Proteomes" id="UP000002318"/>
    </source>
</evidence>
<evidence type="ECO:0000313" key="3">
    <source>
        <dbReference type="EMBL" id="ADK82390.1"/>
    </source>
</evidence>
<keyword evidence="1" id="KW-0677">Repeat</keyword>
<sequence length="211" mass="24365">MGILDRYYERRTLNAMVQSQWAEAERYLLKMMKRRPGVLGLNYNMGVVLLAQKKFDQAEALLTQSIDRFGRSLRLCRLLADIYYYWGKGSSAVSWYHKALEEEPAEKEKKLIQLRLKLLKDEARYSHIAENARLVEEARSLMKSDPAKALELYLEAAEYDPSDIESLNNIGSLYMNHMHQSDKAAAFFRKVLDLVDNQAVAGNLLKAEKEI</sequence>
<dbReference type="RefSeq" id="WP_013255849.1">
    <property type="nucleotide sequence ID" value="NC_014364.1"/>
</dbReference>
<protein>
    <submittedName>
        <fullName evidence="3">TPR repeat-containing protein</fullName>
    </submittedName>
</protein>
<proteinExistence type="predicted"/>
<dbReference type="KEGG" id="ssm:Spirs_3294"/>
<dbReference type="SUPFAM" id="SSF81901">
    <property type="entry name" value="HCP-like"/>
    <property type="match status" value="1"/>
</dbReference>
<dbReference type="SMART" id="SM00028">
    <property type="entry name" value="TPR"/>
    <property type="match status" value="3"/>
</dbReference>
<dbReference type="Gene3D" id="1.25.40.10">
    <property type="entry name" value="Tetratricopeptide repeat domain"/>
    <property type="match status" value="2"/>
</dbReference>
<dbReference type="AlphaFoldDB" id="E1RAM2"/>
<evidence type="ECO:0000256" key="2">
    <source>
        <dbReference type="ARBA" id="ARBA00022803"/>
    </source>
</evidence>
<dbReference type="InterPro" id="IPR051012">
    <property type="entry name" value="CellSynth/LPSAsmb/PSIAsmb"/>
</dbReference>
<dbReference type="STRING" id="573413.Spirs_3294"/>
<dbReference type="Proteomes" id="UP000002318">
    <property type="component" value="Chromosome"/>
</dbReference>
<reference evidence="3 4" key="1">
    <citation type="journal article" date="2010" name="Stand. Genomic Sci.">
        <title>Complete genome sequence of Spirochaeta smaragdinae type strain (SEBR 4228).</title>
        <authorList>
            <person name="Mavromatis K."/>
            <person name="Yasawong M."/>
            <person name="Chertkov O."/>
            <person name="Lapidus A."/>
            <person name="Lucas S."/>
            <person name="Nolan M."/>
            <person name="Del Rio T.G."/>
            <person name="Tice H."/>
            <person name="Cheng J.F."/>
            <person name="Pitluck S."/>
            <person name="Liolios K."/>
            <person name="Ivanova N."/>
            <person name="Tapia R."/>
            <person name="Han C."/>
            <person name="Bruce D."/>
            <person name="Goodwin L."/>
            <person name="Pati A."/>
            <person name="Chen A."/>
            <person name="Palaniappan K."/>
            <person name="Land M."/>
            <person name="Hauser L."/>
            <person name="Chang Y.J."/>
            <person name="Jeffries C.D."/>
            <person name="Detter J.C."/>
            <person name="Rohde M."/>
            <person name="Brambilla E."/>
            <person name="Spring S."/>
            <person name="Goker M."/>
            <person name="Sikorski J."/>
            <person name="Woyke T."/>
            <person name="Bristow J."/>
            <person name="Eisen J.A."/>
            <person name="Markowitz V."/>
            <person name="Hugenholtz P."/>
            <person name="Klenk H.P."/>
            <person name="Kyrpides N.C."/>
        </authorList>
    </citation>
    <scope>NUCLEOTIDE SEQUENCE [LARGE SCALE GENOMIC DNA]</scope>
    <source>
        <strain evidence="4">DSM 11293 / JCM 15392 / SEBR 4228</strain>
    </source>
</reference>
<dbReference type="EMBL" id="CP002116">
    <property type="protein sequence ID" value="ADK82390.1"/>
    <property type="molecule type" value="Genomic_DNA"/>
</dbReference>
<dbReference type="PANTHER" id="PTHR45586">
    <property type="entry name" value="TPR REPEAT-CONTAINING PROTEIN PA4667"/>
    <property type="match status" value="1"/>
</dbReference>
<gene>
    <name evidence="3" type="ordered locus">Spirs_3294</name>
</gene>
<name>E1RAM2_SEDSS</name>
<keyword evidence="4" id="KW-1185">Reference proteome</keyword>
<keyword evidence="2" id="KW-0802">TPR repeat</keyword>